<dbReference type="NCBIfam" id="TIGR02646">
    <property type="entry name" value="retron system putative HNH endonuclease"/>
    <property type="match status" value="1"/>
</dbReference>
<dbReference type="AlphaFoldDB" id="A0A6S6S9A9"/>
<evidence type="ECO:0008006" key="2">
    <source>
        <dbReference type="Google" id="ProtNLM"/>
    </source>
</evidence>
<sequence>MNGWILKKIIKGKEPKSLTAYRSTISQQNLKDSNIYEDFKETTKEQCREEKAYNLRKQLLQEQGYVCCYCMGRISCDNSKIEHFKPQTKNREFQIDYQNLFIACEGGEGLKEKVQCCDTKKGEKDLEHIDLLSSIEQNIFYIKGAKNITIKSSDTNIDNEINDVLNLNVMVLEQNRKEVYDSVMKNLKSRGFTIANIKKTLNYYKSKHNEKFEPYCEMIIYFLTKKLKSKGVL</sequence>
<gene>
    <name evidence="1" type="ORF">HELGO_WM10721</name>
</gene>
<proteinExistence type="predicted"/>
<dbReference type="Gene3D" id="1.10.30.50">
    <property type="match status" value="1"/>
</dbReference>
<evidence type="ECO:0000313" key="1">
    <source>
        <dbReference type="EMBL" id="CAA6802796.1"/>
    </source>
</evidence>
<protein>
    <recommendedName>
        <fullName evidence="2">TIGR02646 family protein</fullName>
    </recommendedName>
</protein>
<reference evidence="1" key="1">
    <citation type="submission" date="2020-01" db="EMBL/GenBank/DDBJ databases">
        <authorList>
            <person name="Meier V. D."/>
            <person name="Meier V D."/>
        </authorList>
    </citation>
    <scope>NUCLEOTIDE SEQUENCE</scope>
    <source>
        <strain evidence="1">HLG_WM_MAG_05</strain>
    </source>
</reference>
<organism evidence="1">
    <name type="scientific">uncultured Sulfurovum sp</name>
    <dbReference type="NCBI Taxonomy" id="269237"/>
    <lineage>
        <taxon>Bacteria</taxon>
        <taxon>Pseudomonadati</taxon>
        <taxon>Campylobacterota</taxon>
        <taxon>Epsilonproteobacteria</taxon>
        <taxon>Campylobacterales</taxon>
        <taxon>Sulfurovaceae</taxon>
        <taxon>Sulfurovum</taxon>
        <taxon>environmental samples</taxon>
    </lineage>
</organism>
<accession>A0A6S6S9A9</accession>
<dbReference type="InterPro" id="IPR013467">
    <property type="entry name" value="HNH78-like"/>
</dbReference>
<dbReference type="EMBL" id="CACVAU010000008">
    <property type="protein sequence ID" value="CAA6802796.1"/>
    <property type="molecule type" value="Genomic_DNA"/>
</dbReference>
<name>A0A6S6S9A9_9BACT</name>